<protein>
    <submittedName>
        <fullName evidence="1">(salmon louse) hypothetical protein</fullName>
    </submittedName>
</protein>
<dbReference type="AlphaFoldDB" id="A0A7R8H6X0"/>
<accession>A0A7R8H6X0</accession>
<organism evidence="1 2">
    <name type="scientific">Lepeophtheirus salmonis</name>
    <name type="common">Salmon louse</name>
    <name type="synonym">Caligus salmonis</name>
    <dbReference type="NCBI Taxonomy" id="72036"/>
    <lineage>
        <taxon>Eukaryota</taxon>
        <taxon>Metazoa</taxon>
        <taxon>Ecdysozoa</taxon>
        <taxon>Arthropoda</taxon>
        <taxon>Crustacea</taxon>
        <taxon>Multicrustacea</taxon>
        <taxon>Hexanauplia</taxon>
        <taxon>Copepoda</taxon>
        <taxon>Siphonostomatoida</taxon>
        <taxon>Caligidae</taxon>
        <taxon>Lepeophtheirus</taxon>
    </lineage>
</organism>
<evidence type="ECO:0000313" key="2">
    <source>
        <dbReference type="Proteomes" id="UP000675881"/>
    </source>
</evidence>
<evidence type="ECO:0000313" key="1">
    <source>
        <dbReference type="EMBL" id="CAF2905408.1"/>
    </source>
</evidence>
<dbReference type="Proteomes" id="UP000675881">
    <property type="component" value="Chromosome 3"/>
</dbReference>
<sequence length="130" mass="15233">MSNVDTFKETLKQKDHIISSLREELEQESKLREKLQKELIYVMELFMKEHHSRIRHSTMNHSISSEESKHFESLKETNIVTDAVDELDMEGNRANASKKLNNHIHGRWRKTGITLSVINAMHTPENRGRP</sequence>
<gene>
    <name evidence="1" type="ORF">LSAA_7636</name>
</gene>
<name>A0A7R8H6X0_LEPSM</name>
<dbReference type="EMBL" id="HG994582">
    <property type="protein sequence ID" value="CAF2905408.1"/>
    <property type="molecule type" value="Genomic_DNA"/>
</dbReference>
<reference evidence="1" key="1">
    <citation type="submission" date="2021-02" db="EMBL/GenBank/DDBJ databases">
        <authorList>
            <person name="Bekaert M."/>
        </authorList>
    </citation>
    <scope>NUCLEOTIDE SEQUENCE</scope>
    <source>
        <strain evidence="1">IoA-00</strain>
    </source>
</reference>
<proteinExistence type="predicted"/>
<keyword evidence="2" id="KW-1185">Reference proteome</keyword>